<sequence>MSDTFAGRYNEEFFYHFTDVVKHNYPDFDSNMFHSLIYDEHWEQKQFKERIRHISTSLRMTLPNSYRDAISILIQIAPQCCGVEYLFFPDFVEVNGLDDWTTSITALERFTSFSSSEFAVRPFILKDSQRMMDQMLKWASHPEPHIRRLASEGCRPRLPWATALNIFKADPMPIVHILEQLKRDTSAYVQKSVANNLNDISKDNPELVKKLARDWYGENPNTDWIIKHGCRSLLRKSDPDMLYLFGFENSPDVTVSNFSLDKETLKIGQTLNFSFSIRANTSVSQKLRVEYAIDFVKANRRTTRKQFKIAERNYDKEDWQYVRSHHFKDLTVRKHYPGKHQLSIIVNGKELATTNFYVTEITES</sequence>
<dbReference type="Proteomes" id="UP000596049">
    <property type="component" value="Chromosome"/>
</dbReference>
<proteinExistence type="predicted"/>
<dbReference type="InterPro" id="IPR014825">
    <property type="entry name" value="DNA_alkylation"/>
</dbReference>
<evidence type="ECO:0000313" key="2">
    <source>
        <dbReference type="Proteomes" id="UP000596049"/>
    </source>
</evidence>
<protein>
    <submittedName>
        <fullName evidence="1">DNA alkylation repair protein</fullName>
    </submittedName>
</protein>
<name>A0ABX7AVZ5_9BACI</name>
<dbReference type="SUPFAM" id="SSF48371">
    <property type="entry name" value="ARM repeat"/>
    <property type="match status" value="1"/>
</dbReference>
<organism evidence="1 2">
    <name type="scientific">Lysinibacillus agricola</name>
    <dbReference type="NCBI Taxonomy" id="2590012"/>
    <lineage>
        <taxon>Bacteria</taxon>
        <taxon>Bacillati</taxon>
        <taxon>Bacillota</taxon>
        <taxon>Bacilli</taxon>
        <taxon>Bacillales</taxon>
        <taxon>Bacillaceae</taxon>
        <taxon>Lysinibacillus</taxon>
    </lineage>
</organism>
<gene>
    <name evidence="1" type="ORF">FJQ98_07820</name>
</gene>
<dbReference type="InterPro" id="IPR016024">
    <property type="entry name" value="ARM-type_fold"/>
</dbReference>
<dbReference type="EMBL" id="CP067341">
    <property type="protein sequence ID" value="QQP13930.1"/>
    <property type="molecule type" value="Genomic_DNA"/>
</dbReference>
<accession>A0ABX7AVZ5</accession>
<evidence type="ECO:0000313" key="1">
    <source>
        <dbReference type="EMBL" id="QQP13930.1"/>
    </source>
</evidence>
<dbReference type="RefSeq" id="WP_053594513.1">
    <property type="nucleotide sequence ID" value="NZ_CP067341.1"/>
</dbReference>
<keyword evidence="2" id="KW-1185">Reference proteome</keyword>
<dbReference type="Gene3D" id="1.25.40.290">
    <property type="entry name" value="ARM repeat domains"/>
    <property type="match status" value="1"/>
</dbReference>
<reference evidence="1 2" key="1">
    <citation type="submission" date="2020-01" db="EMBL/GenBank/DDBJ databases">
        <authorList>
            <person name="Liu G."/>
            <person name="Liu B."/>
        </authorList>
    </citation>
    <scope>NUCLEOTIDE SEQUENCE [LARGE SCALE GENOMIC DNA]</scope>
    <source>
        <strain evidence="1 2">FJAT-51161</strain>
    </source>
</reference>
<dbReference type="Pfam" id="PF08713">
    <property type="entry name" value="DNA_alkylation"/>
    <property type="match status" value="1"/>
</dbReference>